<dbReference type="CDD" id="cd06445">
    <property type="entry name" value="ATase"/>
    <property type="match status" value="1"/>
</dbReference>
<dbReference type="InterPro" id="IPR036388">
    <property type="entry name" value="WH-like_DNA-bd_sf"/>
</dbReference>
<reference evidence="10" key="1">
    <citation type="journal article" date="2014" name="Genome Biol. Evol.">
        <title>Pangenome evidence for extensive interdomain horizontal transfer affecting lineage core and shell genes in uncultured planktonic thaumarchaeota and euryarchaeota.</title>
        <authorList>
            <person name="Deschamps P."/>
            <person name="Zivanovic Y."/>
            <person name="Moreira D."/>
            <person name="Rodriguez-Valera F."/>
            <person name="Lopez-Garcia P."/>
        </authorList>
    </citation>
    <scope>NUCLEOTIDE SEQUENCE</scope>
</reference>
<gene>
    <name evidence="10" type="primary">MGMT</name>
    <name evidence="10" type="synonym">ogt</name>
</gene>
<dbReference type="Gene3D" id="1.10.10.10">
    <property type="entry name" value="Winged helix-like DNA-binding domain superfamily/Winged helix DNA-binding domain"/>
    <property type="match status" value="1"/>
</dbReference>
<dbReference type="SUPFAM" id="SSF46767">
    <property type="entry name" value="Methylated DNA-protein cysteine methyltransferase, C-terminal domain"/>
    <property type="match status" value="1"/>
</dbReference>
<evidence type="ECO:0000256" key="2">
    <source>
        <dbReference type="ARBA" id="ARBA00008711"/>
    </source>
</evidence>
<evidence type="ECO:0000256" key="7">
    <source>
        <dbReference type="ARBA" id="ARBA00023204"/>
    </source>
</evidence>
<dbReference type="Pfam" id="PF01035">
    <property type="entry name" value="DNA_binding_1"/>
    <property type="match status" value="1"/>
</dbReference>
<evidence type="ECO:0000259" key="9">
    <source>
        <dbReference type="Pfam" id="PF01035"/>
    </source>
</evidence>
<evidence type="ECO:0000256" key="3">
    <source>
        <dbReference type="ARBA" id="ARBA00011918"/>
    </source>
</evidence>
<dbReference type="GO" id="GO:0032259">
    <property type="term" value="P:methylation"/>
    <property type="evidence" value="ECO:0007669"/>
    <property type="project" value="UniProtKB-KW"/>
</dbReference>
<sequence>MEKTPTKRGEAIELTGTEFQIKVWRELMNIPSGETRSYKEVAEAIGHPNSSRAVANACAKNLRPDVVPCHRVIRSDGGLGGYSGEGGVETKLMLLNDEGVF</sequence>
<comment type="catalytic activity">
    <reaction evidence="8">
        <text>a 6-O-methyl-2'-deoxyguanosine in DNA + L-cysteinyl-[protein] = S-methyl-L-cysteinyl-[protein] + a 2'-deoxyguanosine in DNA</text>
        <dbReference type="Rhea" id="RHEA:24000"/>
        <dbReference type="Rhea" id="RHEA-COMP:10131"/>
        <dbReference type="Rhea" id="RHEA-COMP:10132"/>
        <dbReference type="Rhea" id="RHEA-COMP:11367"/>
        <dbReference type="Rhea" id="RHEA-COMP:11368"/>
        <dbReference type="ChEBI" id="CHEBI:29950"/>
        <dbReference type="ChEBI" id="CHEBI:82612"/>
        <dbReference type="ChEBI" id="CHEBI:85445"/>
        <dbReference type="ChEBI" id="CHEBI:85448"/>
        <dbReference type="EC" id="2.1.1.63"/>
    </reaction>
</comment>
<keyword evidence="7" id="KW-0234">DNA repair</keyword>
<protein>
    <recommendedName>
        <fullName evidence="3">methylated-DNA--[protein]-cysteine S-methyltransferase</fullName>
        <ecNumber evidence="3">2.1.1.63</ecNumber>
    </recommendedName>
</protein>
<keyword evidence="4 10" id="KW-0489">Methyltransferase</keyword>
<dbReference type="NCBIfam" id="TIGR00589">
    <property type="entry name" value="ogt"/>
    <property type="match status" value="1"/>
</dbReference>
<comment type="similarity">
    <text evidence="2">Belongs to the MGMT family.</text>
</comment>
<evidence type="ECO:0000313" key="10">
    <source>
        <dbReference type="EMBL" id="AIE93038.1"/>
    </source>
</evidence>
<accession>A0A075FP92</accession>
<dbReference type="PANTHER" id="PTHR10815:SF13">
    <property type="entry name" value="METHYLATED-DNA--PROTEIN-CYSTEINE METHYLTRANSFERASE"/>
    <property type="match status" value="1"/>
</dbReference>
<evidence type="ECO:0000256" key="1">
    <source>
        <dbReference type="ARBA" id="ARBA00001286"/>
    </source>
</evidence>
<evidence type="ECO:0000256" key="8">
    <source>
        <dbReference type="ARBA" id="ARBA00049348"/>
    </source>
</evidence>
<dbReference type="PANTHER" id="PTHR10815">
    <property type="entry name" value="METHYLATED-DNA--PROTEIN-CYSTEINE METHYLTRANSFERASE"/>
    <property type="match status" value="1"/>
</dbReference>
<proteinExistence type="inferred from homology"/>
<dbReference type="EMBL" id="KF900384">
    <property type="protein sequence ID" value="AIE93038.1"/>
    <property type="molecule type" value="Genomic_DNA"/>
</dbReference>
<dbReference type="FunFam" id="1.10.10.10:FF:000214">
    <property type="entry name" value="Methylated-DNA--protein-cysteine methyltransferase"/>
    <property type="match status" value="1"/>
</dbReference>
<keyword evidence="6" id="KW-0227">DNA damage</keyword>
<name>A0A075FP92_9EURY</name>
<dbReference type="InterPro" id="IPR001497">
    <property type="entry name" value="MethylDNA_cys_MeTrfase_AS"/>
</dbReference>
<organism evidence="10">
    <name type="scientific">uncultured marine group II/III euryarchaeote AD1000_31_D05</name>
    <dbReference type="NCBI Taxonomy" id="1457753"/>
    <lineage>
        <taxon>Archaea</taxon>
        <taxon>Methanobacteriati</taxon>
        <taxon>Methanobacteriota</taxon>
        <taxon>environmental samples</taxon>
    </lineage>
</organism>
<keyword evidence="5 10" id="KW-0808">Transferase</keyword>
<dbReference type="PROSITE" id="PS00374">
    <property type="entry name" value="MGMT"/>
    <property type="match status" value="1"/>
</dbReference>
<comment type="catalytic activity">
    <reaction evidence="1">
        <text>a 4-O-methyl-thymidine in DNA + L-cysteinyl-[protein] = a thymidine in DNA + S-methyl-L-cysteinyl-[protein]</text>
        <dbReference type="Rhea" id="RHEA:53428"/>
        <dbReference type="Rhea" id="RHEA-COMP:10131"/>
        <dbReference type="Rhea" id="RHEA-COMP:10132"/>
        <dbReference type="Rhea" id="RHEA-COMP:13555"/>
        <dbReference type="Rhea" id="RHEA-COMP:13556"/>
        <dbReference type="ChEBI" id="CHEBI:29950"/>
        <dbReference type="ChEBI" id="CHEBI:82612"/>
        <dbReference type="ChEBI" id="CHEBI:137386"/>
        <dbReference type="ChEBI" id="CHEBI:137387"/>
        <dbReference type="EC" id="2.1.1.63"/>
    </reaction>
</comment>
<dbReference type="InterPro" id="IPR036217">
    <property type="entry name" value="MethylDNA_cys_MeTrfase_DNAb"/>
</dbReference>
<dbReference type="AlphaFoldDB" id="A0A075FP92"/>
<feature type="domain" description="Methylated-DNA-[protein]-cysteine S-methyltransferase DNA binding" evidence="9">
    <location>
        <begin position="18"/>
        <end position="100"/>
    </location>
</feature>
<evidence type="ECO:0000256" key="6">
    <source>
        <dbReference type="ARBA" id="ARBA00022763"/>
    </source>
</evidence>
<dbReference type="GO" id="GO:0006281">
    <property type="term" value="P:DNA repair"/>
    <property type="evidence" value="ECO:0007669"/>
    <property type="project" value="UniProtKB-KW"/>
</dbReference>
<dbReference type="EC" id="2.1.1.63" evidence="3"/>
<evidence type="ECO:0000256" key="4">
    <source>
        <dbReference type="ARBA" id="ARBA00022603"/>
    </source>
</evidence>
<evidence type="ECO:0000256" key="5">
    <source>
        <dbReference type="ARBA" id="ARBA00022679"/>
    </source>
</evidence>
<dbReference type="GO" id="GO:0003908">
    <property type="term" value="F:methylated-DNA-[protein]-cysteine S-methyltransferase activity"/>
    <property type="evidence" value="ECO:0007669"/>
    <property type="project" value="UniProtKB-EC"/>
</dbReference>
<dbReference type="InterPro" id="IPR014048">
    <property type="entry name" value="MethylDNA_cys_MeTrfase_DNA-bd"/>
</dbReference>